<evidence type="ECO:0000313" key="3">
    <source>
        <dbReference type="Proteomes" id="UP000821853"/>
    </source>
</evidence>
<protein>
    <recommendedName>
        <fullName evidence="1">Endonuclease/exonuclease/phosphatase domain-containing protein</fullName>
    </recommendedName>
</protein>
<dbReference type="Pfam" id="PF14529">
    <property type="entry name" value="Exo_endo_phos_2"/>
    <property type="match status" value="1"/>
</dbReference>
<dbReference type="Gene3D" id="3.60.10.10">
    <property type="entry name" value="Endonuclease/exonuclease/phosphatase"/>
    <property type="match status" value="1"/>
</dbReference>
<feature type="domain" description="Endonuclease/exonuclease/phosphatase" evidence="1">
    <location>
        <begin position="2"/>
        <end position="88"/>
    </location>
</feature>
<dbReference type="GO" id="GO:0003824">
    <property type="term" value="F:catalytic activity"/>
    <property type="evidence" value="ECO:0007669"/>
    <property type="project" value="InterPro"/>
</dbReference>
<sequence length="88" mass="9714">MSAHCRPSRRDFDFDETVGQAKQLAGKRPLLALGDFNTPHTARGYKFQSKRGKALAKTMEDLELALLNEPGVATRRGTGTNRDTVPDL</sequence>
<comment type="caution">
    <text evidence="2">The sequence shown here is derived from an EMBL/GenBank/DDBJ whole genome shotgun (WGS) entry which is preliminary data.</text>
</comment>
<evidence type="ECO:0000259" key="1">
    <source>
        <dbReference type="Pfam" id="PF14529"/>
    </source>
</evidence>
<dbReference type="Proteomes" id="UP000821853">
    <property type="component" value="Chromosome 10"/>
</dbReference>
<gene>
    <name evidence="2" type="ORF">HPB48_022730</name>
</gene>
<name>A0A9J6FMZ7_HAELO</name>
<proteinExistence type="predicted"/>
<dbReference type="InterPro" id="IPR005135">
    <property type="entry name" value="Endo/exonuclease/phosphatase"/>
</dbReference>
<accession>A0A9J6FMZ7</accession>
<dbReference type="SUPFAM" id="SSF56219">
    <property type="entry name" value="DNase I-like"/>
    <property type="match status" value="1"/>
</dbReference>
<dbReference type="AlphaFoldDB" id="A0A9J6FMZ7"/>
<evidence type="ECO:0000313" key="2">
    <source>
        <dbReference type="EMBL" id="KAH9364413.1"/>
    </source>
</evidence>
<organism evidence="2 3">
    <name type="scientific">Haemaphysalis longicornis</name>
    <name type="common">Bush tick</name>
    <dbReference type="NCBI Taxonomy" id="44386"/>
    <lineage>
        <taxon>Eukaryota</taxon>
        <taxon>Metazoa</taxon>
        <taxon>Ecdysozoa</taxon>
        <taxon>Arthropoda</taxon>
        <taxon>Chelicerata</taxon>
        <taxon>Arachnida</taxon>
        <taxon>Acari</taxon>
        <taxon>Parasitiformes</taxon>
        <taxon>Ixodida</taxon>
        <taxon>Ixodoidea</taxon>
        <taxon>Ixodidae</taxon>
        <taxon>Haemaphysalinae</taxon>
        <taxon>Haemaphysalis</taxon>
    </lineage>
</organism>
<dbReference type="EMBL" id="JABSTR010000002">
    <property type="protein sequence ID" value="KAH9364413.1"/>
    <property type="molecule type" value="Genomic_DNA"/>
</dbReference>
<dbReference type="InterPro" id="IPR036691">
    <property type="entry name" value="Endo/exonu/phosph_ase_sf"/>
</dbReference>
<dbReference type="VEuPathDB" id="VectorBase:HLOH_044910"/>
<reference evidence="2 3" key="1">
    <citation type="journal article" date="2020" name="Cell">
        <title>Large-Scale Comparative Analyses of Tick Genomes Elucidate Their Genetic Diversity and Vector Capacities.</title>
        <authorList>
            <consortium name="Tick Genome and Microbiome Consortium (TIGMIC)"/>
            <person name="Jia N."/>
            <person name="Wang J."/>
            <person name="Shi W."/>
            <person name="Du L."/>
            <person name="Sun Y."/>
            <person name="Zhan W."/>
            <person name="Jiang J.F."/>
            <person name="Wang Q."/>
            <person name="Zhang B."/>
            <person name="Ji P."/>
            <person name="Bell-Sakyi L."/>
            <person name="Cui X.M."/>
            <person name="Yuan T.T."/>
            <person name="Jiang B.G."/>
            <person name="Yang W.F."/>
            <person name="Lam T.T."/>
            <person name="Chang Q.C."/>
            <person name="Ding S.J."/>
            <person name="Wang X.J."/>
            <person name="Zhu J.G."/>
            <person name="Ruan X.D."/>
            <person name="Zhao L."/>
            <person name="Wei J.T."/>
            <person name="Ye R.Z."/>
            <person name="Que T.C."/>
            <person name="Du C.H."/>
            <person name="Zhou Y.H."/>
            <person name="Cheng J.X."/>
            <person name="Dai P.F."/>
            <person name="Guo W.B."/>
            <person name="Han X.H."/>
            <person name="Huang E.J."/>
            <person name="Li L.F."/>
            <person name="Wei W."/>
            <person name="Gao Y.C."/>
            <person name="Liu J.Z."/>
            <person name="Shao H.Z."/>
            <person name="Wang X."/>
            <person name="Wang C.C."/>
            <person name="Yang T.C."/>
            <person name="Huo Q.B."/>
            <person name="Li W."/>
            <person name="Chen H.Y."/>
            <person name="Chen S.E."/>
            <person name="Zhou L.G."/>
            <person name="Ni X.B."/>
            <person name="Tian J.H."/>
            <person name="Sheng Y."/>
            <person name="Liu T."/>
            <person name="Pan Y.S."/>
            <person name="Xia L.Y."/>
            <person name="Li J."/>
            <person name="Zhao F."/>
            <person name="Cao W.C."/>
        </authorList>
    </citation>
    <scope>NUCLEOTIDE SEQUENCE [LARGE SCALE GENOMIC DNA]</scope>
    <source>
        <strain evidence="2">HaeL-2018</strain>
    </source>
</reference>
<dbReference type="OrthoDB" id="411871at2759"/>
<keyword evidence="3" id="KW-1185">Reference proteome</keyword>